<feature type="domain" description="Ubiquinol-cytochrome c chaperone" evidence="2">
    <location>
        <begin position="111"/>
        <end position="250"/>
    </location>
</feature>
<dbReference type="GO" id="GO:0034551">
    <property type="term" value="P:mitochondrial respiratory chain complex III assembly"/>
    <property type="evidence" value="ECO:0007669"/>
    <property type="project" value="TreeGrafter"/>
</dbReference>
<accession>A0A1B6C9K3</accession>
<reference evidence="3" key="1">
    <citation type="submission" date="2015-12" db="EMBL/GenBank/DDBJ databases">
        <title>De novo transcriptome assembly of four potential Pierce s Disease insect vectors from Arizona vineyards.</title>
        <authorList>
            <person name="Tassone E.E."/>
        </authorList>
    </citation>
    <scope>NUCLEOTIDE SEQUENCE</scope>
</reference>
<dbReference type="EMBL" id="GEDC01027122">
    <property type="protein sequence ID" value="JAS10176.1"/>
    <property type="molecule type" value="Transcribed_RNA"/>
</dbReference>
<evidence type="ECO:0000313" key="3">
    <source>
        <dbReference type="EMBL" id="JAS10176.1"/>
    </source>
</evidence>
<dbReference type="GO" id="GO:0005739">
    <property type="term" value="C:mitochondrion"/>
    <property type="evidence" value="ECO:0007669"/>
    <property type="project" value="TreeGrafter"/>
</dbReference>
<dbReference type="AlphaFoldDB" id="A0A1B6C9K3"/>
<name>A0A1B6C9K3_9HEMI</name>
<protein>
    <recommendedName>
        <fullName evidence="2">Ubiquinol-cytochrome c chaperone domain-containing protein</fullName>
    </recommendedName>
</protein>
<dbReference type="PANTHER" id="PTHR12184">
    <property type="entry name" value="UBIQUINOL-CYTOCHROME C REDUCTASE COMPLEX ASSEMBLY FACTOR 1 FAMILY MEMBER"/>
    <property type="match status" value="1"/>
</dbReference>
<dbReference type="InterPro" id="IPR007129">
    <property type="entry name" value="Ubiqinol_cyt_c_chaperone_CPB3"/>
</dbReference>
<comment type="similarity">
    <text evidence="1">Belongs to the CBP3 family.</text>
</comment>
<dbReference type="InterPro" id="IPR021150">
    <property type="entry name" value="Ubiq_cyt_c_chap"/>
</dbReference>
<organism evidence="3">
    <name type="scientific">Clastoptera arizonana</name>
    <name type="common">Arizona spittle bug</name>
    <dbReference type="NCBI Taxonomy" id="38151"/>
    <lineage>
        <taxon>Eukaryota</taxon>
        <taxon>Metazoa</taxon>
        <taxon>Ecdysozoa</taxon>
        <taxon>Arthropoda</taxon>
        <taxon>Hexapoda</taxon>
        <taxon>Insecta</taxon>
        <taxon>Pterygota</taxon>
        <taxon>Neoptera</taxon>
        <taxon>Paraneoptera</taxon>
        <taxon>Hemiptera</taxon>
        <taxon>Auchenorrhyncha</taxon>
        <taxon>Cercopoidea</taxon>
        <taxon>Clastopteridae</taxon>
        <taxon>Clastoptera</taxon>
    </lineage>
</organism>
<gene>
    <name evidence="3" type="ORF">g.9789</name>
</gene>
<evidence type="ECO:0000259" key="2">
    <source>
        <dbReference type="Pfam" id="PF03981"/>
    </source>
</evidence>
<dbReference type="Pfam" id="PF03981">
    <property type="entry name" value="Ubiq_cyt_C_chap"/>
    <property type="match status" value="1"/>
</dbReference>
<dbReference type="PANTHER" id="PTHR12184:SF1">
    <property type="entry name" value="UBIQUINOL-CYTOCHROME-C REDUCTASE COMPLEX ASSEMBLY FACTOR 1"/>
    <property type="match status" value="1"/>
</dbReference>
<sequence length="256" mass="30260">MIVMGSLNAFRLFKIFERRFPLQVNSNLVETLGFNLNINVFNKHQKPLCIYQHRQAATHTSGFVKTQPNLMKKLAKKIKEFTFLNSKLKASGYFLYETVSDQIPYEYFFKEYKMPDTFNSWFLITELHVWMLMVRCMAEDEDGRKVRNGIVESMWQDVILKAKKLGSEHTMAARQQINEMSEQFQAAILTYDEGLLSSDKVLAGAIWRRFFSKQCNDPVQVENMVKYVRQQITNLENIDKDLFYARKFTWNNLQNR</sequence>
<proteinExistence type="inferred from homology"/>
<evidence type="ECO:0000256" key="1">
    <source>
        <dbReference type="ARBA" id="ARBA00006407"/>
    </source>
</evidence>